<comment type="caution">
    <text evidence="2">The sequence shown here is derived from an EMBL/GenBank/DDBJ whole genome shotgun (WGS) entry which is preliminary data.</text>
</comment>
<keyword evidence="3" id="KW-1185">Reference proteome</keyword>
<evidence type="ECO:0000313" key="3">
    <source>
        <dbReference type="Proteomes" id="UP000499080"/>
    </source>
</evidence>
<dbReference type="EMBL" id="BGPR01002860">
    <property type="protein sequence ID" value="GBM80094.1"/>
    <property type="molecule type" value="Genomic_DNA"/>
</dbReference>
<protein>
    <submittedName>
        <fullName evidence="2">Uncharacterized protein</fullName>
    </submittedName>
</protein>
<dbReference type="AlphaFoldDB" id="A0A4Y2IQZ6"/>
<evidence type="ECO:0000256" key="1">
    <source>
        <dbReference type="SAM" id="Phobius"/>
    </source>
</evidence>
<feature type="transmembrane region" description="Helical" evidence="1">
    <location>
        <begin position="52"/>
        <end position="73"/>
    </location>
</feature>
<dbReference type="Proteomes" id="UP000499080">
    <property type="component" value="Unassembled WGS sequence"/>
</dbReference>
<accession>A0A4Y2IQZ6</accession>
<sequence length="99" mass="11186">MLPPKVVPGQNLNCHKGSFWFECAAPAFSVVGFVLPSQSHLVKIEGFHYEEYGLYAALVPCLLAVFWSCVLIYDARCYWRMWQRVVGNATAGVQVIFRS</sequence>
<proteinExistence type="predicted"/>
<keyword evidence="1" id="KW-0472">Membrane</keyword>
<reference evidence="2 3" key="1">
    <citation type="journal article" date="2019" name="Sci. Rep.">
        <title>Orb-weaving spider Araneus ventricosus genome elucidates the spidroin gene catalogue.</title>
        <authorList>
            <person name="Kono N."/>
            <person name="Nakamura H."/>
            <person name="Ohtoshi R."/>
            <person name="Moran D.A.P."/>
            <person name="Shinohara A."/>
            <person name="Yoshida Y."/>
            <person name="Fujiwara M."/>
            <person name="Mori M."/>
            <person name="Tomita M."/>
            <person name="Arakawa K."/>
        </authorList>
    </citation>
    <scope>NUCLEOTIDE SEQUENCE [LARGE SCALE GENOMIC DNA]</scope>
</reference>
<organism evidence="2 3">
    <name type="scientific">Araneus ventricosus</name>
    <name type="common">Orbweaver spider</name>
    <name type="synonym">Epeira ventricosa</name>
    <dbReference type="NCBI Taxonomy" id="182803"/>
    <lineage>
        <taxon>Eukaryota</taxon>
        <taxon>Metazoa</taxon>
        <taxon>Ecdysozoa</taxon>
        <taxon>Arthropoda</taxon>
        <taxon>Chelicerata</taxon>
        <taxon>Arachnida</taxon>
        <taxon>Araneae</taxon>
        <taxon>Araneomorphae</taxon>
        <taxon>Entelegynae</taxon>
        <taxon>Araneoidea</taxon>
        <taxon>Araneidae</taxon>
        <taxon>Araneus</taxon>
    </lineage>
</organism>
<name>A0A4Y2IQZ6_ARAVE</name>
<keyword evidence="1" id="KW-1133">Transmembrane helix</keyword>
<gene>
    <name evidence="2" type="ORF">AVEN_205133_1</name>
</gene>
<keyword evidence="1" id="KW-0812">Transmembrane</keyword>
<evidence type="ECO:0000313" key="2">
    <source>
        <dbReference type="EMBL" id="GBM80094.1"/>
    </source>
</evidence>